<dbReference type="Proteomes" id="UP000265040">
    <property type="component" value="Chromosome 9"/>
</dbReference>
<keyword evidence="1" id="KW-1015">Disulfide bond</keyword>
<evidence type="ECO:0000256" key="2">
    <source>
        <dbReference type="SAM" id="SignalP"/>
    </source>
</evidence>
<dbReference type="Pfam" id="PF00089">
    <property type="entry name" value="Trypsin"/>
    <property type="match status" value="1"/>
</dbReference>
<accession>A0AAQ6IIH2</accession>
<dbReference type="InterPro" id="IPR001254">
    <property type="entry name" value="Trypsin_dom"/>
</dbReference>
<dbReference type="GO" id="GO:0004252">
    <property type="term" value="F:serine-type endopeptidase activity"/>
    <property type="evidence" value="ECO:0007669"/>
    <property type="project" value="InterPro"/>
</dbReference>
<dbReference type="Gene3D" id="2.40.10.10">
    <property type="entry name" value="Trypsin-like serine proteases"/>
    <property type="match status" value="1"/>
</dbReference>
<evidence type="ECO:0000256" key="1">
    <source>
        <dbReference type="ARBA" id="ARBA00023157"/>
    </source>
</evidence>
<proteinExistence type="predicted"/>
<dbReference type="InterPro" id="IPR043504">
    <property type="entry name" value="Peptidase_S1_PA_chymotrypsin"/>
</dbReference>
<organism evidence="4 5">
    <name type="scientific">Anabas testudineus</name>
    <name type="common">Climbing perch</name>
    <name type="synonym">Anthias testudineus</name>
    <dbReference type="NCBI Taxonomy" id="64144"/>
    <lineage>
        <taxon>Eukaryota</taxon>
        <taxon>Metazoa</taxon>
        <taxon>Chordata</taxon>
        <taxon>Craniata</taxon>
        <taxon>Vertebrata</taxon>
        <taxon>Euteleostomi</taxon>
        <taxon>Actinopterygii</taxon>
        <taxon>Neopterygii</taxon>
        <taxon>Teleostei</taxon>
        <taxon>Neoteleostei</taxon>
        <taxon>Acanthomorphata</taxon>
        <taxon>Anabantaria</taxon>
        <taxon>Anabantiformes</taxon>
        <taxon>Anabantoidei</taxon>
        <taxon>Anabantidae</taxon>
        <taxon>Anabas</taxon>
    </lineage>
</organism>
<evidence type="ECO:0000313" key="4">
    <source>
        <dbReference type="Ensembl" id="ENSATEP00000073333.1"/>
    </source>
</evidence>
<protein>
    <recommendedName>
        <fullName evidence="3">Peptidase S1 domain-containing protein</fullName>
    </recommendedName>
</protein>
<dbReference type="PANTHER" id="PTHR24271">
    <property type="entry name" value="KALLIKREIN-RELATED"/>
    <property type="match status" value="1"/>
</dbReference>
<dbReference type="InterPro" id="IPR009003">
    <property type="entry name" value="Peptidase_S1_PA"/>
</dbReference>
<name>A0AAQ6IIH2_ANATE</name>
<feature type="chain" id="PRO_5043422865" description="Peptidase S1 domain-containing protein" evidence="2">
    <location>
        <begin position="18"/>
        <end position="108"/>
    </location>
</feature>
<keyword evidence="5" id="KW-1185">Reference proteome</keyword>
<dbReference type="SUPFAM" id="SSF50494">
    <property type="entry name" value="Trypsin-like serine proteases"/>
    <property type="match status" value="1"/>
</dbReference>
<reference evidence="4" key="2">
    <citation type="submission" date="2025-08" db="UniProtKB">
        <authorList>
            <consortium name="Ensembl"/>
        </authorList>
    </citation>
    <scope>IDENTIFICATION</scope>
</reference>
<reference evidence="4 5" key="1">
    <citation type="submission" date="2021-04" db="EMBL/GenBank/DDBJ databases">
        <authorList>
            <consortium name="Wellcome Sanger Institute Data Sharing"/>
        </authorList>
    </citation>
    <scope>NUCLEOTIDE SEQUENCE [LARGE SCALE GENOMIC DNA]</scope>
</reference>
<dbReference type="PANTHER" id="PTHR24271:SF52">
    <property type="entry name" value="GRANZYME K"/>
    <property type="match status" value="1"/>
</dbReference>
<feature type="domain" description="Peptidase S1" evidence="3">
    <location>
        <begin position="22"/>
        <end position="64"/>
    </location>
</feature>
<sequence length="108" mass="11988">MLLLSFNHLASLLKASGDGSEIIDGKEVKPHSMPFMALLKKKKPVCGGTLINESWVLTAAHSLRRSCWGCTPSRARKMKRIPGRSERLRNGFLIPTMMKKSISMISCC</sequence>
<dbReference type="AlphaFoldDB" id="A0AAQ6IIH2"/>
<dbReference type="Ensembl" id="ENSATET00000077478.1">
    <property type="protein sequence ID" value="ENSATEP00000073333.1"/>
    <property type="gene ID" value="ENSATEG00000030286.1"/>
</dbReference>
<evidence type="ECO:0000313" key="5">
    <source>
        <dbReference type="Proteomes" id="UP000265040"/>
    </source>
</evidence>
<evidence type="ECO:0000259" key="3">
    <source>
        <dbReference type="Pfam" id="PF00089"/>
    </source>
</evidence>
<dbReference type="GO" id="GO:0006508">
    <property type="term" value="P:proteolysis"/>
    <property type="evidence" value="ECO:0007669"/>
    <property type="project" value="InterPro"/>
</dbReference>
<reference evidence="4" key="3">
    <citation type="submission" date="2025-09" db="UniProtKB">
        <authorList>
            <consortium name="Ensembl"/>
        </authorList>
    </citation>
    <scope>IDENTIFICATION</scope>
</reference>
<keyword evidence="2" id="KW-0732">Signal</keyword>
<dbReference type="GeneTree" id="ENSGT00940000177226"/>
<feature type="signal peptide" evidence="2">
    <location>
        <begin position="1"/>
        <end position="17"/>
    </location>
</feature>